<dbReference type="InterPro" id="IPR057670">
    <property type="entry name" value="SH3_retrovirus"/>
</dbReference>
<reference evidence="3 5" key="1">
    <citation type="journal article" date="2011" name="Nature">
        <title>The Medicago genome provides insight into the evolution of rhizobial symbioses.</title>
        <authorList>
            <person name="Young N.D."/>
            <person name="Debelle F."/>
            <person name="Oldroyd G.E."/>
            <person name="Geurts R."/>
            <person name="Cannon S.B."/>
            <person name="Udvardi M.K."/>
            <person name="Benedito V.A."/>
            <person name="Mayer K.F."/>
            <person name="Gouzy J."/>
            <person name="Schoof H."/>
            <person name="Van de Peer Y."/>
            <person name="Proost S."/>
            <person name="Cook D.R."/>
            <person name="Meyers B.C."/>
            <person name="Spannagl M."/>
            <person name="Cheung F."/>
            <person name="De Mita S."/>
            <person name="Krishnakumar V."/>
            <person name="Gundlach H."/>
            <person name="Zhou S."/>
            <person name="Mudge J."/>
            <person name="Bharti A.K."/>
            <person name="Murray J.D."/>
            <person name="Naoumkina M.A."/>
            <person name="Rosen B."/>
            <person name="Silverstein K.A."/>
            <person name="Tang H."/>
            <person name="Rombauts S."/>
            <person name="Zhao P.X."/>
            <person name="Zhou P."/>
            <person name="Barbe V."/>
            <person name="Bardou P."/>
            <person name="Bechner M."/>
            <person name="Bellec A."/>
            <person name="Berger A."/>
            <person name="Berges H."/>
            <person name="Bidwell S."/>
            <person name="Bisseling T."/>
            <person name="Choisne N."/>
            <person name="Couloux A."/>
            <person name="Denny R."/>
            <person name="Deshpande S."/>
            <person name="Dai X."/>
            <person name="Doyle J.J."/>
            <person name="Dudez A.M."/>
            <person name="Farmer A.D."/>
            <person name="Fouteau S."/>
            <person name="Franken C."/>
            <person name="Gibelin C."/>
            <person name="Gish J."/>
            <person name="Goldstein S."/>
            <person name="Gonzalez A.J."/>
            <person name="Green P.J."/>
            <person name="Hallab A."/>
            <person name="Hartog M."/>
            <person name="Hua A."/>
            <person name="Humphray S.J."/>
            <person name="Jeong D.H."/>
            <person name="Jing Y."/>
            <person name="Jocker A."/>
            <person name="Kenton S.M."/>
            <person name="Kim D.J."/>
            <person name="Klee K."/>
            <person name="Lai H."/>
            <person name="Lang C."/>
            <person name="Lin S."/>
            <person name="Macmil S.L."/>
            <person name="Magdelenat G."/>
            <person name="Matthews L."/>
            <person name="McCorrison J."/>
            <person name="Monaghan E.L."/>
            <person name="Mun J.H."/>
            <person name="Najar F.Z."/>
            <person name="Nicholson C."/>
            <person name="Noirot C."/>
            <person name="O'Bleness M."/>
            <person name="Paule C.R."/>
            <person name="Poulain J."/>
            <person name="Prion F."/>
            <person name="Qin B."/>
            <person name="Qu C."/>
            <person name="Retzel E.F."/>
            <person name="Riddle C."/>
            <person name="Sallet E."/>
            <person name="Samain S."/>
            <person name="Samson N."/>
            <person name="Sanders I."/>
            <person name="Saurat O."/>
            <person name="Scarpelli C."/>
            <person name="Schiex T."/>
            <person name="Segurens B."/>
            <person name="Severin A.J."/>
            <person name="Sherrier D.J."/>
            <person name="Shi R."/>
            <person name="Sims S."/>
            <person name="Singer S.R."/>
            <person name="Sinharoy S."/>
            <person name="Sterck L."/>
            <person name="Viollet A."/>
            <person name="Wang B.B."/>
            <person name="Wang K."/>
            <person name="Wang M."/>
            <person name="Wang X."/>
            <person name="Warfsmann J."/>
            <person name="Weissenbach J."/>
            <person name="White D.D."/>
            <person name="White J.D."/>
            <person name="Wiley G.B."/>
            <person name="Wincker P."/>
            <person name="Xing Y."/>
            <person name="Yang L."/>
            <person name="Yao Z."/>
            <person name="Ying F."/>
            <person name="Zhai J."/>
            <person name="Zhou L."/>
            <person name="Zuber A."/>
            <person name="Denarie J."/>
            <person name="Dixon R.A."/>
            <person name="May G.D."/>
            <person name="Schwartz D.C."/>
            <person name="Rogers J."/>
            <person name="Quetier F."/>
            <person name="Town C.D."/>
            <person name="Roe B.A."/>
        </authorList>
    </citation>
    <scope>NUCLEOTIDE SEQUENCE [LARGE SCALE GENOMIC DNA]</scope>
    <source>
        <strain evidence="3">A17</strain>
        <strain evidence="4 5">cv. Jemalong A17</strain>
    </source>
</reference>
<reference evidence="3 5" key="2">
    <citation type="journal article" date="2014" name="BMC Genomics">
        <title>An improved genome release (version Mt4.0) for the model legume Medicago truncatula.</title>
        <authorList>
            <person name="Tang H."/>
            <person name="Krishnakumar V."/>
            <person name="Bidwell S."/>
            <person name="Rosen B."/>
            <person name="Chan A."/>
            <person name="Zhou S."/>
            <person name="Gentzbittel L."/>
            <person name="Childs K.L."/>
            <person name="Yandell M."/>
            <person name="Gundlach H."/>
            <person name="Mayer K.F."/>
            <person name="Schwartz D.C."/>
            <person name="Town C.D."/>
        </authorList>
    </citation>
    <scope>GENOME REANNOTATION</scope>
    <source>
        <strain evidence="4 5">cv. Jemalong A17</strain>
    </source>
</reference>
<evidence type="ECO:0000313" key="3">
    <source>
        <dbReference type="EMBL" id="AES95811.1"/>
    </source>
</evidence>
<feature type="domain" description="Retroviral polymerase SH3-like" evidence="2">
    <location>
        <begin position="2"/>
        <end position="43"/>
    </location>
</feature>
<dbReference type="Pfam" id="PF25597">
    <property type="entry name" value="SH3_retrovirus"/>
    <property type="match status" value="1"/>
</dbReference>
<evidence type="ECO:0000256" key="1">
    <source>
        <dbReference type="SAM" id="MobiDB-lite"/>
    </source>
</evidence>
<dbReference type="AlphaFoldDB" id="G7KDP4"/>
<feature type="region of interest" description="Disordered" evidence="1">
    <location>
        <begin position="57"/>
        <end position="94"/>
    </location>
</feature>
<name>G7KDP4_MEDTR</name>
<reference evidence="4" key="3">
    <citation type="submission" date="2015-04" db="UniProtKB">
        <authorList>
            <consortium name="EnsemblPlants"/>
        </authorList>
    </citation>
    <scope>IDENTIFICATION</scope>
    <source>
        <strain evidence="4">cv. Jemalong A17</strain>
    </source>
</reference>
<keyword evidence="5" id="KW-1185">Reference proteome</keyword>
<organism evidence="3 5">
    <name type="scientific">Medicago truncatula</name>
    <name type="common">Barrel medic</name>
    <name type="synonym">Medicago tribuloides</name>
    <dbReference type="NCBI Taxonomy" id="3880"/>
    <lineage>
        <taxon>Eukaryota</taxon>
        <taxon>Viridiplantae</taxon>
        <taxon>Streptophyta</taxon>
        <taxon>Embryophyta</taxon>
        <taxon>Tracheophyta</taxon>
        <taxon>Spermatophyta</taxon>
        <taxon>Magnoliopsida</taxon>
        <taxon>eudicotyledons</taxon>
        <taxon>Gunneridae</taxon>
        <taxon>Pentapetalae</taxon>
        <taxon>rosids</taxon>
        <taxon>fabids</taxon>
        <taxon>Fabales</taxon>
        <taxon>Fabaceae</taxon>
        <taxon>Papilionoideae</taxon>
        <taxon>50 kb inversion clade</taxon>
        <taxon>NPAAA clade</taxon>
        <taxon>Hologalegina</taxon>
        <taxon>IRL clade</taxon>
        <taxon>Trifolieae</taxon>
        <taxon>Medicago</taxon>
    </lineage>
</organism>
<gene>
    <name evidence="3" type="ordered locus">MTR_5g029790</name>
</gene>
<dbReference type="EMBL" id="CM001221">
    <property type="protein sequence ID" value="AES95811.1"/>
    <property type="molecule type" value="Genomic_DNA"/>
</dbReference>
<sequence length="94" mass="10316">MKSIFLGYKPGTKGLLLYDTNDKEIHVSRNVHFEELVFAYKPNPNASSSIHLECTEARNCSPGDSQQGDSVPPSIFDPILSEPSKPINIIDPAS</sequence>
<accession>G7KDP4</accession>
<evidence type="ECO:0000313" key="4">
    <source>
        <dbReference type="EnsemblPlants" id="AES95811"/>
    </source>
</evidence>
<dbReference type="HOGENOM" id="CLU_2389541_0_0_1"/>
<evidence type="ECO:0000259" key="2">
    <source>
        <dbReference type="Pfam" id="PF25597"/>
    </source>
</evidence>
<protein>
    <recommendedName>
        <fullName evidence="2">Retroviral polymerase SH3-like domain-containing protein</fullName>
    </recommendedName>
</protein>
<dbReference type="Proteomes" id="UP000002051">
    <property type="component" value="Chromosome 5"/>
</dbReference>
<dbReference type="EnsemblPlants" id="AES95811">
    <property type="protein sequence ID" value="AES95811"/>
    <property type="gene ID" value="MTR_5g029790"/>
</dbReference>
<dbReference type="PaxDb" id="3880-AES95811"/>
<evidence type="ECO:0000313" key="5">
    <source>
        <dbReference type="Proteomes" id="UP000002051"/>
    </source>
</evidence>
<proteinExistence type="predicted"/>